<name>A0A1W1BBQ4_9ZZZZ</name>
<proteinExistence type="predicted"/>
<dbReference type="AlphaFoldDB" id="A0A1W1BBQ4"/>
<reference evidence="1" key="1">
    <citation type="submission" date="2016-10" db="EMBL/GenBank/DDBJ databases">
        <authorList>
            <person name="de Groot N.N."/>
        </authorList>
    </citation>
    <scope>NUCLEOTIDE SEQUENCE</scope>
</reference>
<accession>A0A1W1BBQ4</accession>
<sequence length="149" mass="16693">MENGKVLNLYITLPDMIRAGHRMACDDFDCDASGIVGSRDYENGDDFTMVLVSKKSYDIIEEAELVLGQGVLMEDIYVDIDLYHLKAGSIIEIGEVLFEVKGLCEDYRYLYAFAPELPELLEKQRGLVIFPIDYGGVSIGNEVKVIKEA</sequence>
<protein>
    <submittedName>
        <fullName evidence="1">MOSC domain protein</fullName>
    </submittedName>
</protein>
<dbReference type="EMBL" id="FPHF01000011">
    <property type="protein sequence ID" value="SFV51030.1"/>
    <property type="molecule type" value="Genomic_DNA"/>
</dbReference>
<gene>
    <name evidence="1" type="ORF">MNB_SM-4-486</name>
</gene>
<evidence type="ECO:0000313" key="1">
    <source>
        <dbReference type="EMBL" id="SFV51030.1"/>
    </source>
</evidence>
<organism evidence="1">
    <name type="scientific">hydrothermal vent metagenome</name>
    <dbReference type="NCBI Taxonomy" id="652676"/>
    <lineage>
        <taxon>unclassified sequences</taxon>
        <taxon>metagenomes</taxon>
        <taxon>ecological metagenomes</taxon>
    </lineage>
</organism>